<accession>A0A542ESM9</accession>
<protein>
    <submittedName>
        <fullName evidence="1">Uncharacterized protein</fullName>
    </submittedName>
</protein>
<keyword evidence="2" id="KW-1185">Reference proteome</keyword>
<dbReference type="OrthoDB" id="4773873at2"/>
<organism evidence="1 2">
    <name type="scientific">Kribbella jejuensis</name>
    <dbReference type="NCBI Taxonomy" id="236068"/>
    <lineage>
        <taxon>Bacteria</taxon>
        <taxon>Bacillati</taxon>
        <taxon>Actinomycetota</taxon>
        <taxon>Actinomycetes</taxon>
        <taxon>Propionibacteriales</taxon>
        <taxon>Kribbellaceae</taxon>
        <taxon>Kribbella</taxon>
    </lineage>
</organism>
<sequence length="81" mass="9035">MNYRVEFHAAALAQLGGLPSEAFDALVERVTKLVGAPWEAQPLDPDEPAFRQCVFGSFGLLSFHVDEPQEMIRIFDVTWVG</sequence>
<dbReference type="RefSeq" id="WP_141855526.1">
    <property type="nucleotide sequence ID" value="NZ_BAAAKA010000016.1"/>
</dbReference>
<evidence type="ECO:0000313" key="2">
    <source>
        <dbReference type="Proteomes" id="UP000316298"/>
    </source>
</evidence>
<comment type="caution">
    <text evidence="1">The sequence shown here is derived from an EMBL/GenBank/DDBJ whole genome shotgun (WGS) entry which is preliminary data.</text>
</comment>
<dbReference type="AlphaFoldDB" id="A0A542ESM9"/>
<name>A0A542ESM9_9ACTN</name>
<dbReference type="EMBL" id="VFMM01000001">
    <property type="protein sequence ID" value="TQJ18367.1"/>
    <property type="molecule type" value="Genomic_DNA"/>
</dbReference>
<reference evidence="1 2" key="1">
    <citation type="submission" date="2019-06" db="EMBL/GenBank/DDBJ databases">
        <title>Sequencing the genomes of 1000 actinobacteria strains.</title>
        <authorList>
            <person name="Klenk H.-P."/>
        </authorList>
    </citation>
    <scope>NUCLEOTIDE SEQUENCE [LARGE SCALE GENOMIC DNA]</scope>
    <source>
        <strain evidence="1 2">DSM 17305</strain>
    </source>
</reference>
<dbReference type="Proteomes" id="UP000316298">
    <property type="component" value="Unassembled WGS sequence"/>
</dbReference>
<evidence type="ECO:0000313" key="1">
    <source>
        <dbReference type="EMBL" id="TQJ18367.1"/>
    </source>
</evidence>
<gene>
    <name evidence="1" type="ORF">FB475_2502</name>
</gene>
<proteinExistence type="predicted"/>